<name>A0A1B7MVU4_9AGAM</name>
<keyword evidence="2" id="KW-1185">Reference proteome</keyword>
<sequence>MRFAGYGGGWIRASGYSDGTLLVLHQHPMTGRRFTGIQLWPKLAYDTFRGRRLTLVEQFSVATRPKILGKQNERAALSNRIELAIGMKVMVTFNVETDLDIANGARGEIIKIVLDERETAFSPLAPIVELTYPPAYILVKMNRRRLTLAEQFLVATRPKILGKQNEMAALSNRIELAIGMMVMVTFNVRTNIDIANGARGEIIKMNEKRHSHP</sequence>
<reference evidence="1 2" key="1">
    <citation type="submission" date="2016-06" db="EMBL/GenBank/DDBJ databases">
        <title>Comparative genomics of the ectomycorrhizal sister species Rhizopogon vinicolor and Rhizopogon vesiculosus (Basidiomycota: Boletales) reveals a divergence of the mating type B locus.</title>
        <authorList>
            <consortium name="DOE Joint Genome Institute"/>
            <person name="Mujic A.B."/>
            <person name="Kuo A."/>
            <person name="Tritt A."/>
            <person name="Lipzen A."/>
            <person name="Chen C."/>
            <person name="Johnson J."/>
            <person name="Sharma A."/>
            <person name="Barry K."/>
            <person name="Grigoriev I.V."/>
            <person name="Spatafora J.W."/>
        </authorList>
    </citation>
    <scope>NUCLEOTIDE SEQUENCE [LARGE SCALE GENOMIC DNA]</scope>
    <source>
        <strain evidence="1 2">AM-OR11-026</strain>
    </source>
</reference>
<dbReference type="Proteomes" id="UP000092154">
    <property type="component" value="Unassembled WGS sequence"/>
</dbReference>
<proteinExistence type="predicted"/>
<dbReference type="EMBL" id="KV448397">
    <property type="protein sequence ID" value="OAX36730.1"/>
    <property type="molecule type" value="Genomic_DNA"/>
</dbReference>
<evidence type="ECO:0000313" key="1">
    <source>
        <dbReference type="EMBL" id="OAX36730.1"/>
    </source>
</evidence>
<dbReference type="InParanoid" id="A0A1B7MVU4"/>
<evidence type="ECO:0000313" key="2">
    <source>
        <dbReference type="Proteomes" id="UP000092154"/>
    </source>
</evidence>
<organism evidence="1 2">
    <name type="scientific">Rhizopogon vinicolor AM-OR11-026</name>
    <dbReference type="NCBI Taxonomy" id="1314800"/>
    <lineage>
        <taxon>Eukaryota</taxon>
        <taxon>Fungi</taxon>
        <taxon>Dikarya</taxon>
        <taxon>Basidiomycota</taxon>
        <taxon>Agaricomycotina</taxon>
        <taxon>Agaricomycetes</taxon>
        <taxon>Agaricomycetidae</taxon>
        <taxon>Boletales</taxon>
        <taxon>Suillineae</taxon>
        <taxon>Rhizopogonaceae</taxon>
        <taxon>Rhizopogon</taxon>
    </lineage>
</organism>
<gene>
    <name evidence="1" type="ORF">K503DRAFT_784140</name>
</gene>
<dbReference type="AlphaFoldDB" id="A0A1B7MVU4"/>
<accession>A0A1B7MVU4</accession>
<protein>
    <submittedName>
        <fullName evidence="1">Uncharacterized protein</fullName>
    </submittedName>
</protein>
<dbReference type="OrthoDB" id="2986975at2759"/>